<evidence type="ECO:0000256" key="4">
    <source>
        <dbReference type="ARBA" id="ARBA00022692"/>
    </source>
</evidence>
<keyword evidence="6 8" id="KW-0472">Membrane</keyword>
<dbReference type="Pfam" id="PF06151">
    <property type="entry name" value="Trehalose_recp"/>
    <property type="match status" value="2"/>
</dbReference>
<evidence type="ECO:0000256" key="5">
    <source>
        <dbReference type="ARBA" id="ARBA00022989"/>
    </source>
</evidence>
<protein>
    <submittedName>
        <fullName evidence="9">Uncharacterized protein LOC106114574</fullName>
    </submittedName>
</protein>
<evidence type="ECO:0000256" key="3">
    <source>
        <dbReference type="ARBA" id="ARBA00022475"/>
    </source>
</evidence>
<keyword evidence="7" id="KW-0675">Receptor</keyword>
<reference evidence="9" key="1">
    <citation type="submission" date="2025-08" db="UniProtKB">
        <authorList>
            <consortium name="RefSeq"/>
        </authorList>
    </citation>
    <scope>IDENTIFICATION</scope>
</reference>
<evidence type="ECO:0000256" key="6">
    <source>
        <dbReference type="ARBA" id="ARBA00023136"/>
    </source>
</evidence>
<keyword evidence="5 8" id="KW-1133">Transmembrane helix</keyword>
<comment type="subcellular location">
    <subcellularLocation>
        <location evidence="1">Cell membrane</location>
        <topology evidence="1">Multi-pass membrane protein</topology>
    </subcellularLocation>
</comment>
<evidence type="ECO:0000256" key="8">
    <source>
        <dbReference type="SAM" id="Phobius"/>
    </source>
</evidence>
<dbReference type="KEGG" id="pxu:106114574"/>
<feature type="transmembrane region" description="Helical" evidence="8">
    <location>
        <begin position="30"/>
        <end position="52"/>
    </location>
</feature>
<name>A0AAJ7E5B3_PAPXU</name>
<dbReference type="GO" id="GO:0033041">
    <property type="term" value="F:sweet taste receptor activity"/>
    <property type="evidence" value="ECO:0007669"/>
    <property type="project" value="TreeGrafter"/>
</dbReference>
<evidence type="ECO:0000256" key="2">
    <source>
        <dbReference type="ARBA" id="ARBA00005327"/>
    </source>
</evidence>
<dbReference type="GeneID" id="106114574"/>
<dbReference type="AlphaFoldDB" id="A0AAJ7E5B3"/>
<gene>
    <name evidence="9" type="primary">LOC106114574</name>
</gene>
<evidence type="ECO:0000313" key="9">
    <source>
        <dbReference type="RefSeq" id="XP_013163290.1"/>
    </source>
</evidence>
<dbReference type="PANTHER" id="PTHR21421:SF29">
    <property type="entry name" value="GUSTATORY RECEPTOR 5A FOR TREHALOSE-RELATED"/>
    <property type="match status" value="1"/>
</dbReference>
<evidence type="ECO:0000256" key="1">
    <source>
        <dbReference type="ARBA" id="ARBA00004651"/>
    </source>
</evidence>
<dbReference type="RefSeq" id="XP_013163290.1">
    <property type="nucleotide sequence ID" value="XM_013307836.1"/>
</dbReference>
<dbReference type="PANTHER" id="PTHR21421">
    <property type="entry name" value="GUSTATORY RECEPTOR"/>
    <property type="match status" value="1"/>
</dbReference>
<comment type="similarity">
    <text evidence="2">Belongs to the insect chemoreceptor superfamily. Gustatory receptor (GR) family. Gr5a subfamily.</text>
</comment>
<dbReference type="GO" id="GO:0005886">
    <property type="term" value="C:plasma membrane"/>
    <property type="evidence" value="ECO:0007669"/>
    <property type="project" value="UniProtKB-SubCell"/>
</dbReference>
<proteinExistence type="inferred from homology"/>
<sequence>MTPKWYVTFKKIEDLERLLPDPNTSRPLKIIKQILFIIGASALVEFAMYLLYTAYEAKNALKNTHDDYCLKKFFVFAYDWYFDHFPFQCFIGIMLAASKCQATCLRNLTDILVMSITVYLGARFSCFNRKLLQEEKKICSDTARNESDHDQYRTRVIKAKTQRFLDQVFHSRLGLSGLKFFYVTRESILSVVATLIKYELVLLQFPERE</sequence>
<evidence type="ECO:0000256" key="7">
    <source>
        <dbReference type="ARBA" id="ARBA00023170"/>
    </source>
</evidence>
<dbReference type="Proteomes" id="UP000694872">
    <property type="component" value="Unplaced"/>
</dbReference>
<keyword evidence="4 8" id="KW-0812">Transmembrane</keyword>
<keyword evidence="3" id="KW-1003">Cell membrane</keyword>
<dbReference type="InterPro" id="IPR009318">
    <property type="entry name" value="Gustatory_rcpt"/>
</dbReference>
<organism evidence="9">
    <name type="scientific">Papilio xuthus</name>
    <name type="common">Asian swallowtail butterfly</name>
    <dbReference type="NCBI Taxonomy" id="66420"/>
    <lineage>
        <taxon>Eukaryota</taxon>
        <taxon>Metazoa</taxon>
        <taxon>Ecdysozoa</taxon>
        <taxon>Arthropoda</taxon>
        <taxon>Hexapoda</taxon>
        <taxon>Insecta</taxon>
        <taxon>Pterygota</taxon>
        <taxon>Neoptera</taxon>
        <taxon>Endopterygota</taxon>
        <taxon>Lepidoptera</taxon>
        <taxon>Glossata</taxon>
        <taxon>Ditrysia</taxon>
        <taxon>Papilionoidea</taxon>
        <taxon>Papilionidae</taxon>
        <taxon>Papilioninae</taxon>
        <taxon>Papilio</taxon>
    </lineage>
</organism>
<accession>A0AAJ7E5B3</accession>